<name>A0A699XDW6_TANCI</name>
<proteinExistence type="predicted"/>
<organism evidence="2">
    <name type="scientific">Tanacetum cinerariifolium</name>
    <name type="common">Dalmatian daisy</name>
    <name type="synonym">Chrysanthemum cinerariifolium</name>
    <dbReference type="NCBI Taxonomy" id="118510"/>
    <lineage>
        <taxon>Eukaryota</taxon>
        <taxon>Viridiplantae</taxon>
        <taxon>Streptophyta</taxon>
        <taxon>Embryophyta</taxon>
        <taxon>Tracheophyta</taxon>
        <taxon>Spermatophyta</taxon>
        <taxon>Magnoliopsida</taxon>
        <taxon>eudicotyledons</taxon>
        <taxon>Gunneridae</taxon>
        <taxon>Pentapetalae</taxon>
        <taxon>asterids</taxon>
        <taxon>campanulids</taxon>
        <taxon>Asterales</taxon>
        <taxon>Asteraceae</taxon>
        <taxon>Asteroideae</taxon>
        <taxon>Anthemideae</taxon>
        <taxon>Anthemidinae</taxon>
        <taxon>Tanacetum</taxon>
    </lineage>
</organism>
<dbReference type="EMBL" id="BKCJ011809512">
    <property type="protein sequence ID" value="GFD54734.1"/>
    <property type="molecule type" value="Genomic_DNA"/>
</dbReference>
<sequence>VEGRTRRPHRAPDRPARSAHRLHRLRLSVNASLPVAQLGGQAGRTGEGTGFAGSGLKSFSACIVPDLTPTPRNLPLLETGLPAKNDDAVFWNTVLT</sequence>
<feature type="non-terminal residue" evidence="2">
    <location>
        <position position="96"/>
    </location>
</feature>
<gene>
    <name evidence="2" type="ORF">Tci_926703</name>
</gene>
<feature type="non-terminal residue" evidence="2">
    <location>
        <position position="1"/>
    </location>
</feature>
<feature type="compositionally biased region" description="Basic and acidic residues" evidence="1">
    <location>
        <begin position="1"/>
        <end position="16"/>
    </location>
</feature>
<protein>
    <submittedName>
        <fullName evidence="2">Uncharacterized protein</fullName>
    </submittedName>
</protein>
<accession>A0A699XDW6</accession>
<comment type="caution">
    <text evidence="2">The sequence shown here is derived from an EMBL/GenBank/DDBJ whole genome shotgun (WGS) entry which is preliminary data.</text>
</comment>
<evidence type="ECO:0000256" key="1">
    <source>
        <dbReference type="SAM" id="MobiDB-lite"/>
    </source>
</evidence>
<feature type="region of interest" description="Disordered" evidence="1">
    <location>
        <begin position="1"/>
        <end position="22"/>
    </location>
</feature>
<evidence type="ECO:0000313" key="2">
    <source>
        <dbReference type="EMBL" id="GFD54734.1"/>
    </source>
</evidence>
<reference evidence="2" key="1">
    <citation type="journal article" date="2019" name="Sci. Rep.">
        <title>Draft genome of Tanacetum cinerariifolium, the natural source of mosquito coil.</title>
        <authorList>
            <person name="Yamashiro T."/>
            <person name="Shiraishi A."/>
            <person name="Satake H."/>
            <person name="Nakayama K."/>
        </authorList>
    </citation>
    <scope>NUCLEOTIDE SEQUENCE</scope>
</reference>
<dbReference type="AlphaFoldDB" id="A0A699XDW6"/>